<dbReference type="SUPFAM" id="SSF53649">
    <property type="entry name" value="Alkaline phosphatase-like"/>
    <property type="match status" value="1"/>
</dbReference>
<dbReference type="PANTHER" id="PTHR10151:SF120">
    <property type="entry name" value="BIS(5'-ADENOSYL)-TRIPHOSPHATASE"/>
    <property type="match status" value="1"/>
</dbReference>
<evidence type="ECO:0000313" key="3">
    <source>
        <dbReference type="WBParaSite" id="SSLN_0001199101-mRNA-1"/>
    </source>
</evidence>
<dbReference type="Gene3D" id="3.30.1360.180">
    <property type="match status" value="1"/>
</dbReference>
<dbReference type="Gene3D" id="3.40.720.10">
    <property type="entry name" value="Alkaline Phosphatase, subunit A"/>
    <property type="match status" value="1"/>
</dbReference>
<dbReference type="AlphaFoldDB" id="A0A183T4Z8"/>
<sequence>MDSGQRKRPNDMPWTSAGFVRSTLWLLPFLSLLLLLTAVLEQKPRTQVPLVVISLDGFRHDYIEIVKQRFGHISLPNFDRLMREGVRAMRCINVFPTSTLPNHQTLVTGLYPQHHGVTANTMFDERLPGHVFSMLNDTSLSEDPWLDGWPEPIWRTAQRHGILTGSMLWPITDRPVDGDVPFQRMSRFKYNAPGELHYPNKRRVDDVIGWLTSNHYKLGLVLVYFSDIDIMGHFFGPHSVQTAEAIIQMDDILGYFLNKLEQHDLRWRINLIVTSDHGMTEVSRDRIIVLENLVNSSWYTFPQLTPIGHIYPLPGRLDDVYRKLKGAHKHLSVYKLHEVPQRLHFSHRGVRMPPIVLIADLGWYVVQSRPESFSDLVDLVHTIDIYALMCNLIGLPAQAHNGSLARISHAIWGPN</sequence>
<dbReference type="WBParaSite" id="SSLN_0001199101-mRNA-1">
    <property type="protein sequence ID" value="SSLN_0001199101-mRNA-1"/>
    <property type="gene ID" value="SSLN_0001199101"/>
</dbReference>
<evidence type="ECO:0000313" key="1">
    <source>
        <dbReference type="EMBL" id="VDL97931.1"/>
    </source>
</evidence>
<evidence type="ECO:0000313" key="2">
    <source>
        <dbReference type="Proteomes" id="UP000275846"/>
    </source>
</evidence>
<reference evidence="1 2" key="2">
    <citation type="submission" date="2018-11" db="EMBL/GenBank/DDBJ databases">
        <authorList>
            <consortium name="Pathogen Informatics"/>
        </authorList>
    </citation>
    <scope>NUCLEOTIDE SEQUENCE [LARGE SCALE GENOMIC DNA]</scope>
    <source>
        <strain evidence="1 2">NST_G2</strain>
    </source>
</reference>
<dbReference type="PANTHER" id="PTHR10151">
    <property type="entry name" value="ECTONUCLEOTIDE PYROPHOSPHATASE/PHOSPHODIESTERASE"/>
    <property type="match status" value="1"/>
</dbReference>
<dbReference type="GO" id="GO:0016787">
    <property type="term" value="F:hydrolase activity"/>
    <property type="evidence" value="ECO:0007669"/>
    <property type="project" value="UniProtKB-ARBA"/>
</dbReference>
<protein>
    <submittedName>
        <fullName evidence="3">Ectonucleotide pyrophosphatase/phosphodiesterase family member 5</fullName>
    </submittedName>
</protein>
<gene>
    <name evidence="1" type="ORF">SSLN_LOCUS11546</name>
</gene>
<dbReference type="CDD" id="cd16018">
    <property type="entry name" value="Enpp"/>
    <property type="match status" value="1"/>
</dbReference>
<dbReference type="STRING" id="70667.A0A183T4Z8"/>
<organism evidence="3">
    <name type="scientific">Schistocephalus solidus</name>
    <name type="common">Tapeworm</name>
    <dbReference type="NCBI Taxonomy" id="70667"/>
    <lineage>
        <taxon>Eukaryota</taxon>
        <taxon>Metazoa</taxon>
        <taxon>Spiralia</taxon>
        <taxon>Lophotrochozoa</taxon>
        <taxon>Platyhelminthes</taxon>
        <taxon>Cestoda</taxon>
        <taxon>Eucestoda</taxon>
        <taxon>Diphyllobothriidea</taxon>
        <taxon>Diphyllobothriidae</taxon>
        <taxon>Schistocephalus</taxon>
    </lineage>
</organism>
<dbReference type="EMBL" id="UYSU01036612">
    <property type="protein sequence ID" value="VDL97931.1"/>
    <property type="molecule type" value="Genomic_DNA"/>
</dbReference>
<dbReference type="InterPro" id="IPR017850">
    <property type="entry name" value="Alkaline_phosphatase_core_sf"/>
</dbReference>
<dbReference type="OrthoDB" id="415411at2759"/>
<proteinExistence type="predicted"/>
<dbReference type="InterPro" id="IPR002591">
    <property type="entry name" value="Phosphodiest/P_Trfase"/>
</dbReference>
<name>A0A183T4Z8_SCHSO</name>
<dbReference type="Proteomes" id="UP000275846">
    <property type="component" value="Unassembled WGS sequence"/>
</dbReference>
<keyword evidence="2" id="KW-1185">Reference proteome</keyword>
<dbReference type="Pfam" id="PF01663">
    <property type="entry name" value="Phosphodiest"/>
    <property type="match status" value="1"/>
</dbReference>
<reference evidence="3" key="1">
    <citation type="submission" date="2016-06" db="UniProtKB">
        <authorList>
            <consortium name="WormBaseParasite"/>
        </authorList>
    </citation>
    <scope>IDENTIFICATION</scope>
</reference>
<accession>A0A183T4Z8</accession>